<feature type="transmembrane region" description="Helical" evidence="1">
    <location>
        <begin position="6"/>
        <end position="26"/>
    </location>
</feature>
<evidence type="ECO:0000256" key="1">
    <source>
        <dbReference type="SAM" id="Phobius"/>
    </source>
</evidence>
<sequence>MLRLIVLDLVFGALAFYIGAAILHALRSGVANAGGTRVARRSRPYAFALVLIVQIGFVVLLCWSGIALTFGLGPK</sequence>
<organism evidence="2 3">
    <name type="scientific">Burkholderia aenigmatica</name>
    <dbReference type="NCBI Taxonomy" id="2015348"/>
    <lineage>
        <taxon>Bacteria</taxon>
        <taxon>Pseudomonadati</taxon>
        <taxon>Pseudomonadota</taxon>
        <taxon>Betaproteobacteria</taxon>
        <taxon>Burkholderiales</taxon>
        <taxon>Burkholderiaceae</taxon>
        <taxon>Burkholderia</taxon>
        <taxon>Burkholderia cepacia complex</taxon>
    </lineage>
</organism>
<evidence type="ECO:0000313" key="2">
    <source>
        <dbReference type="EMBL" id="CAB3961212.1"/>
    </source>
</evidence>
<dbReference type="RefSeq" id="WP_175220055.1">
    <property type="nucleotide sequence ID" value="NZ_CABWIL020000003.1"/>
</dbReference>
<gene>
    <name evidence="2" type="ORF">BLA3211_00953</name>
</gene>
<dbReference type="AlphaFoldDB" id="A0A6J5ITS2"/>
<protein>
    <submittedName>
        <fullName evidence="2">Uncharacterized protein</fullName>
    </submittedName>
</protein>
<name>A0A6J5ITS2_9BURK</name>
<reference evidence="2 3" key="1">
    <citation type="submission" date="2020-04" db="EMBL/GenBank/DDBJ databases">
        <authorList>
            <person name="Depoorter E."/>
        </authorList>
    </citation>
    <scope>NUCLEOTIDE SEQUENCE [LARGE SCALE GENOMIC DNA]</scope>
    <source>
        <strain evidence="2 3">BCC0217</strain>
    </source>
</reference>
<dbReference type="EMBL" id="CABWIL020000003">
    <property type="protein sequence ID" value="CAB3961212.1"/>
    <property type="molecule type" value="Genomic_DNA"/>
</dbReference>
<evidence type="ECO:0000313" key="3">
    <source>
        <dbReference type="Proteomes" id="UP000494301"/>
    </source>
</evidence>
<keyword evidence="1" id="KW-0812">Transmembrane</keyword>
<keyword evidence="1" id="KW-0472">Membrane</keyword>
<keyword evidence="1" id="KW-1133">Transmembrane helix</keyword>
<dbReference type="Proteomes" id="UP000494301">
    <property type="component" value="Unassembled WGS sequence"/>
</dbReference>
<proteinExistence type="predicted"/>
<feature type="transmembrane region" description="Helical" evidence="1">
    <location>
        <begin position="47"/>
        <end position="72"/>
    </location>
</feature>
<accession>A0A6J5ITS2</accession>